<dbReference type="EMBL" id="BAAARV010000059">
    <property type="protein sequence ID" value="GAA2364361.1"/>
    <property type="molecule type" value="Genomic_DNA"/>
</dbReference>
<dbReference type="InterPro" id="IPR001962">
    <property type="entry name" value="Asn_synthase"/>
</dbReference>
<keyword evidence="6" id="KW-0061">Asparagine biosynthesis</keyword>
<dbReference type="Gene3D" id="3.40.50.620">
    <property type="entry name" value="HUPs"/>
    <property type="match status" value="1"/>
</dbReference>
<dbReference type="Pfam" id="PF00733">
    <property type="entry name" value="Asn_synthase"/>
    <property type="match status" value="1"/>
</dbReference>
<dbReference type="Proteomes" id="UP001501444">
    <property type="component" value="Unassembled WGS sequence"/>
</dbReference>
<keyword evidence="7" id="KW-0315">Glutamine amidotransferase</keyword>
<dbReference type="Pfam" id="PF13537">
    <property type="entry name" value="GATase_7"/>
    <property type="match status" value="1"/>
</dbReference>
<dbReference type="InterPro" id="IPR029055">
    <property type="entry name" value="Ntn_hydrolases_N"/>
</dbReference>
<keyword evidence="11" id="KW-1185">Reference proteome</keyword>
<evidence type="ECO:0000313" key="10">
    <source>
        <dbReference type="EMBL" id="GAA2364361.1"/>
    </source>
</evidence>
<proteinExistence type="inferred from homology"/>
<dbReference type="EC" id="6.3.5.4" evidence="3"/>
<comment type="caution">
    <text evidence="10">The sequence shown here is derived from an EMBL/GenBank/DDBJ whole genome shotgun (WGS) entry which is preliminary data.</text>
</comment>
<keyword evidence="4" id="KW-0547">Nucleotide-binding</keyword>
<evidence type="ECO:0000256" key="6">
    <source>
        <dbReference type="ARBA" id="ARBA00022888"/>
    </source>
</evidence>
<evidence type="ECO:0000313" key="11">
    <source>
        <dbReference type="Proteomes" id="UP001501444"/>
    </source>
</evidence>
<protein>
    <recommendedName>
        <fullName evidence="3">asparagine synthase (glutamine-hydrolyzing)</fullName>
        <ecNumber evidence="3">6.3.5.4</ecNumber>
    </recommendedName>
</protein>
<dbReference type="PANTHER" id="PTHR43284">
    <property type="entry name" value="ASPARAGINE SYNTHETASE (GLUTAMINE-HYDROLYZING)"/>
    <property type="match status" value="1"/>
</dbReference>
<dbReference type="InterPro" id="IPR051786">
    <property type="entry name" value="ASN_synthetase/amidase"/>
</dbReference>
<dbReference type="NCBIfam" id="TIGR01536">
    <property type="entry name" value="asn_synth_AEB"/>
    <property type="match status" value="1"/>
</dbReference>
<evidence type="ECO:0000256" key="2">
    <source>
        <dbReference type="ARBA" id="ARBA00005752"/>
    </source>
</evidence>
<comment type="pathway">
    <text evidence="1">Amino-acid biosynthesis; L-asparagine biosynthesis; L-asparagine from L-aspartate (L-Gln route): step 1/1.</text>
</comment>
<comment type="catalytic activity">
    <reaction evidence="8">
        <text>L-aspartate + L-glutamine + ATP + H2O = L-asparagine + L-glutamate + AMP + diphosphate + H(+)</text>
        <dbReference type="Rhea" id="RHEA:12228"/>
        <dbReference type="ChEBI" id="CHEBI:15377"/>
        <dbReference type="ChEBI" id="CHEBI:15378"/>
        <dbReference type="ChEBI" id="CHEBI:29985"/>
        <dbReference type="ChEBI" id="CHEBI:29991"/>
        <dbReference type="ChEBI" id="CHEBI:30616"/>
        <dbReference type="ChEBI" id="CHEBI:33019"/>
        <dbReference type="ChEBI" id="CHEBI:58048"/>
        <dbReference type="ChEBI" id="CHEBI:58359"/>
        <dbReference type="ChEBI" id="CHEBI:456215"/>
        <dbReference type="EC" id="6.3.5.4"/>
    </reaction>
</comment>
<evidence type="ECO:0000259" key="9">
    <source>
        <dbReference type="PROSITE" id="PS51278"/>
    </source>
</evidence>
<evidence type="ECO:0000256" key="1">
    <source>
        <dbReference type="ARBA" id="ARBA00005187"/>
    </source>
</evidence>
<evidence type="ECO:0000256" key="4">
    <source>
        <dbReference type="ARBA" id="ARBA00022741"/>
    </source>
</evidence>
<dbReference type="InterPro" id="IPR033738">
    <property type="entry name" value="AsnB_N"/>
</dbReference>
<keyword evidence="5" id="KW-0067">ATP-binding</keyword>
<dbReference type="PIRSF" id="PIRSF001589">
    <property type="entry name" value="Asn_synthetase_glu-h"/>
    <property type="match status" value="1"/>
</dbReference>
<dbReference type="PANTHER" id="PTHR43284:SF1">
    <property type="entry name" value="ASPARAGINE SYNTHETASE"/>
    <property type="match status" value="1"/>
</dbReference>
<comment type="similarity">
    <text evidence="2">Belongs to the asparagine synthetase family.</text>
</comment>
<dbReference type="InterPro" id="IPR014729">
    <property type="entry name" value="Rossmann-like_a/b/a_fold"/>
</dbReference>
<name>A0ABP5TZH6_9ACTN</name>
<evidence type="ECO:0000256" key="8">
    <source>
        <dbReference type="ARBA" id="ARBA00048741"/>
    </source>
</evidence>
<accession>A0ABP5TZH6</accession>
<reference evidence="11" key="1">
    <citation type="journal article" date="2019" name="Int. J. Syst. Evol. Microbiol.">
        <title>The Global Catalogue of Microorganisms (GCM) 10K type strain sequencing project: providing services to taxonomists for standard genome sequencing and annotation.</title>
        <authorList>
            <consortium name="The Broad Institute Genomics Platform"/>
            <consortium name="The Broad Institute Genome Sequencing Center for Infectious Disease"/>
            <person name="Wu L."/>
            <person name="Ma J."/>
        </authorList>
    </citation>
    <scope>NUCLEOTIDE SEQUENCE [LARGE SCALE GENOMIC DNA]</scope>
    <source>
        <strain evidence="11">JCM 3272</strain>
    </source>
</reference>
<dbReference type="SUPFAM" id="SSF52402">
    <property type="entry name" value="Adenine nucleotide alpha hydrolases-like"/>
    <property type="match status" value="1"/>
</dbReference>
<evidence type="ECO:0000256" key="5">
    <source>
        <dbReference type="ARBA" id="ARBA00022840"/>
    </source>
</evidence>
<dbReference type="CDD" id="cd01991">
    <property type="entry name" value="Asn_synthase_B_C"/>
    <property type="match status" value="1"/>
</dbReference>
<organism evidence="10 11">
    <name type="scientific">Dactylosporangium salmoneum</name>
    <dbReference type="NCBI Taxonomy" id="53361"/>
    <lineage>
        <taxon>Bacteria</taxon>
        <taxon>Bacillati</taxon>
        <taxon>Actinomycetota</taxon>
        <taxon>Actinomycetes</taxon>
        <taxon>Micromonosporales</taxon>
        <taxon>Micromonosporaceae</taxon>
        <taxon>Dactylosporangium</taxon>
    </lineage>
</organism>
<feature type="domain" description="Glutamine amidotransferase type-2" evidence="9">
    <location>
        <begin position="2"/>
        <end position="217"/>
    </location>
</feature>
<dbReference type="CDD" id="cd00712">
    <property type="entry name" value="AsnB"/>
    <property type="match status" value="1"/>
</dbReference>
<dbReference type="InterPro" id="IPR017932">
    <property type="entry name" value="GATase_2_dom"/>
</dbReference>
<sequence length="640" mass="69462">MCGLLVFLSADGTADRTALAAALERLRHRGPDETSMVADGGVVFGFTRLAIVDRAHSRQPGHYPVDGPQQGRWTVAFNGELYNYRQLRADLAREHGAVFATEGEAEVLAAAFHHWGPSAVRRLRGMFAAVLWDAAEGTLHAIRDPFGIKPLYHLRTPEGLYLASEKKALLPFAGGAARIGSAALSHYLTLQYVPEPATLHPAIHRLPAGHALTAGPGQEPVIRRYFDPALRPVRRPAAEAIAAIRDALRDSVHAHLQSEVPLGAFLSSGVDSTAVLALAKERHPGIRAYTAGFDDPRYSEIEHAAETAEALGVELKATVVRDEDVIEALPRIVWHLDDPVADPAVVPLYFLCRTAARDVTVVLSGEGADELFAGYEIYREPAALARVAGLPDPLRRGLRAVAEVLPEGVRGKSFLQRATTPMDERYYGNARIFGPEEKARLLRGPAVPHTDVTAPLFRAAEGLDDVSTMQYIDIHTWLPGDILTKADRMSMAHSLELRVPFLDRAVYAAAAALPPELKLSPRATKHALREAVRGLVPDAVVNRRKLGFPTPTRVWLRGVVGEWAGDVLASAAVGHLIDVGHVQRLLAAHRRGSADHSRKVWTVLMFCLWYGQQGTARDCSPSPAWRGAPGAGMLAAWTCG</sequence>
<keyword evidence="6" id="KW-0028">Amino-acid biosynthesis</keyword>
<dbReference type="SUPFAM" id="SSF56235">
    <property type="entry name" value="N-terminal nucleophile aminohydrolases (Ntn hydrolases)"/>
    <property type="match status" value="1"/>
</dbReference>
<dbReference type="PROSITE" id="PS51278">
    <property type="entry name" value="GATASE_TYPE_2"/>
    <property type="match status" value="1"/>
</dbReference>
<evidence type="ECO:0000256" key="7">
    <source>
        <dbReference type="ARBA" id="ARBA00022962"/>
    </source>
</evidence>
<evidence type="ECO:0000256" key="3">
    <source>
        <dbReference type="ARBA" id="ARBA00012737"/>
    </source>
</evidence>
<gene>
    <name evidence="10" type="primary">asnB_4</name>
    <name evidence="10" type="ORF">GCM10010170_062150</name>
</gene>
<dbReference type="RefSeq" id="WP_344616103.1">
    <property type="nucleotide sequence ID" value="NZ_BAAARV010000059.1"/>
</dbReference>
<dbReference type="Gene3D" id="3.60.20.10">
    <property type="entry name" value="Glutamine Phosphoribosylpyrophosphate, subunit 1, domain 1"/>
    <property type="match status" value="1"/>
</dbReference>
<dbReference type="InterPro" id="IPR006426">
    <property type="entry name" value="Asn_synth_AEB"/>
</dbReference>